<dbReference type="CDD" id="cd06453">
    <property type="entry name" value="SufS_like"/>
    <property type="match status" value="1"/>
</dbReference>
<proteinExistence type="inferred from homology"/>
<dbReference type="RefSeq" id="WP_063554076.1">
    <property type="nucleotide sequence ID" value="NZ_LITT01000004.1"/>
</dbReference>
<dbReference type="Gene3D" id="3.40.640.10">
    <property type="entry name" value="Type I PLP-dependent aspartate aminotransferase-like (Major domain)"/>
    <property type="match status" value="1"/>
</dbReference>
<dbReference type="PANTHER" id="PTHR43586:SF4">
    <property type="entry name" value="ISOPENICILLIN N EPIMERASE"/>
    <property type="match status" value="1"/>
</dbReference>
<comment type="cofactor">
    <cofactor evidence="1 7">
        <name>pyridoxal 5'-phosphate</name>
        <dbReference type="ChEBI" id="CHEBI:597326"/>
    </cofactor>
</comment>
<dbReference type="PANTHER" id="PTHR43586">
    <property type="entry name" value="CYSTEINE DESULFURASE"/>
    <property type="match status" value="1"/>
</dbReference>
<dbReference type="EMBL" id="LITT01000004">
    <property type="protein sequence ID" value="OAA91806.1"/>
    <property type="molecule type" value="Genomic_DNA"/>
</dbReference>
<dbReference type="AlphaFoldDB" id="A0A162LCN2"/>
<dbReference type="InterPro" id="IPR015424">
    <property type="entry name" value="PyrdxlP-dep_Trfase"/>
</dbReference>
<dbReference type="EC" id="2.8.1.7" evidence="3"/>
<dbReference type="InterPro" id="IPR010969">
    <property type="entry name" value="Cys_dSase-rel_unknwn_funct"/>
</dbReference>
<dbReference type="InterPro" id="IPR020578">
    <property type="entry name" value="Aminotrans_V_PyrdxlP_BS"/>
</dbReference>
<organism evidence="9 10">
    <name type="scientific">Clostridium ljungdahlii</name>
    <dbReference type="NCBI Taxonomy" id="1538"/>
    <lineage>
        <taxon>Bacteria</taxon>
        <taxon>Bacillati</taxon>
        <taxon>Bacillota</taxon>
        <taxon>Clostridia</taxon>
        <taxon>Eubacteriales</taxon>
        <taxon>Clostridiaceae</taxon>
        <taxon>Clostridium</taxon>
    </lineage>
</organism>
<dbReference type="OrthoDB" id="9804366at2"/>
<dbReference type="PIRSF" id="PIRSF005572">
    <property type="entry name" value="NifS"/>
    <property type="match status" value="1"/>
</dbReference>
<sequence length="383" mass="42116">MGIYLDNAATSYPKPPAVVDAISNFMKNIGATAGRGAYKSAIEADRLVFNCRDNICKLFNGKDPSNTIFTYNITDSLNLIINGVLNQGDHVITSSLEHNSVWRPLKTLERDRSIEISTLPCTNEGISKACDIEKLIKKNTKLIVFTHASNVLGTIQPIREIGAIARKYKILFLVDSAQTAGAYPIDVQRDNIDILAFTGHKSLLGPTGTGGLLINCDTNCIRPLKSGGTGEDSKNPYQPDYYPNKLEAGTLNVAGIVGLGEGIKYIYDLGVQKIRDKENEIIEYALKRLDEIPGIHIYGPKDAKKIVGVISFNIENMSGEDIAFRLDKEYDIMIRVGFHCAPTAHRIMGTYEIGAMRIGIGYFNEKQDIDALVNALKNIVSEK</sequence>
<dbReference type="GO" id="GO:0006534">
    <property type="term" value="P:cysteine metabolic process"/>
    <property type="evidence" value="ECO:0007669"/>
    <property type="project" value="InterPro"/>
</dbReference>
<name>A0A162LCN2_9CLOT</name>
<dbReference type="InterPro" id="IPR015422">
    <property type="entry name" value="PyrdxlP-dep_Trfase_small"/>
</dbReference>
<dbReference type="PROSITE" id="PS00595">
    <property type="entry name" value="AA_TRANSFER_CLASS_5"/>
    <property type="match status" value="1"/>
</dbReference>
<dbReference type="Gene3D" id="3.90.1150.10">
    <property type="entry name" value="Aspartate Aminotransferase, domain 1"/>
    <property type="match status" value="1"/>
</dbReference>
<feature type="domain" description="Aminotransferase class V" evidence="8">
    <location>
        <begin position="3"/>
        <end position="372"/>
    </location>
</feature>
<dbReference type="GO" id="GO:0030170">
    <property type="term" value="F:pyridoxal phosphate binding"/>
    <property type="evidence" value="ECO:0007669"/>
    <property type="project" value="InterPro"/>
</dbReference>
<evidence type="ECO:0000256" key="2">
    <source>
        <dbReference type="ARBA" id="ARBA00010447"/>
    </source>
</evidence>
<evidence type="ECO:0000259" key="8">
    <source>
        <dbReference type="Pfam" id="PF00266"/>
    </source>
</evidence>
<accession>A0A162LCN2</accession>
<dbReference type="InterPro" id="IPR016454">
    <property type="entry name" value="Cysteine_dSase"/>
</dbReference>
<comment type="catalytic activity">
    <reaction evidence="6">
        <text>(sulfur carrier)-H + L-cysteine = (sulfur carrier)-SH + L-alanine</text>
        <dbReference type="Rhea" id="RHEA:43892"/>
        <dbReference type="Rhea" id="RHEA-COMP:14737"/>
        <dbReference type="Rhea" id="RHEA-COMP:14739"/>
        <dbReference type="ChEBI" id="CHEBI:29917"/>
        <dbReference type="ChEBI" id="CHEBI:35235"/>
        <dbReference type="ChEBI" id="CHEBI:57972"/>
        <dbReference type="ChEBI" id="CHEBI:64428"/>
        <dbReference type="EC" id="2.8.1.7"/>
    </reaction>
</comment>
<dbReference type="SUPFAM" id="SSF53383">
    <property type="entry name" value="PLP-dependent transferases"/>
    <property type="match status" value="1"/>
</dbReference>
<dbReference type="InterPro" id="IPR000192">
    <property type="entry name" value="Aminotrans_V_dom"/>
</dbReference>
<evidence type="ECO:0000313" key="9">
    <source>
        <dbReference type="EMBL" id="OAA91806.1"/>
    </source>
</evidence>
<dbReference type="Pfam" id="PF00266">
    <property type="entry name" value="Aminotran_5"/>
    <property type="match status" value="1"/>
</dbReference>
<comment type="caution">
    <text evidence="9">The sequence shown here is derived from an EMBL/GenBank/DDBJ whole genome shotgun (WGS) entry which is preliminary data.</text>
</comment>
<dbReference type="GO" id="GO:0031071">
    <property type="term" value="F:cysteine desulfurase activity"/>
    <property type="evidence" value="ECO:0007669"/>
    <property type="project" value="UniProtKB-EC"/>
</dbReference>
<evidence type="ECO:0000256" key="4">
    <source>
        <dbReference type="ARBA" id="ARBA00022679"/>
    </source>
</evidence>
<dbReference type="InterPro" id="IPR015421">
    <property type="entry name" value="PyrdxlP-dep_Trfase_major"/>
</dbReference>
<protein>
    <recommendedName>
        <fullName evidence="3">cysteine desulfurase</fullName>
        <ecNumber evidence="3">2.8.1.7</ecNumber>
    </recommendedName>
</protein>
<evidence type="ECO:0000256" key="6">
    <source>
        <dbReference type="ARBA" id="ARBA00050776"/>
    </source>
</evidence>
<dbReference type="Proteomes" id="UP000077407">
    <property type="component" value="Unassembled WGS sequence"/>
</dbReference>
<evidence type="ECO:0000256" key="3">
    <source>
        <dbReference type="ARBA" id="ARBA00012239"/>
    </source>
</evidence>
<comment type="similarity">
    <text evidence="2">Belongs to the class-V pyridoxal-phosphate-dependent aminotransferase family. Csd subfamily.</text>
</comment>
<evidence type="ECO:0000313" key="10">
    <source>
        <dbReference type="Proteomes" id="UP000077407"/>
    </source>
</evidence>
<gene>
    <name evidence="9" type="primary">csd_1</name>
    <name evidence="9" type="ORF">WY13_00450</name>
</gene>
<evidence type="ECO:0000256" key="5">
    <source>
        <dbReference type="ARBA" id="ARBA00022898"/>
    </source>
</evidence>
<dbReference type="PATRIC" id="fig|1538.10.peg.945"/>
<dbReference type="InterPro" id="IPR010970">
    <property type="entry name" value="Cys_dSase_SufS"/>
</dbReference>
<evidence type="ECO:0000256" key="1">
    <source>
        <dbReference type="ARBA" id="ARBA00001933"/>
    </source>
</evidence>
<reference evidence="9 10" key="1">
    <citation type="journal article" date="2015" name="Biotechnol. Bioeng.">
        <title>Genome sequence and phenotypic characterization of Caulobacter segnis.</title>
        <authorList>
            <person name="Patel S."/>
            <person name="Fletcher B."/>
            <person name="Scott D.C."/>
            <person name="Ely B."/>
        </authorList>
    </citation>
    <scope>NUCLEOTIDE SEQUENCE [LARGE SCALE GENOMIC DNA]</scope>
    <source>
        <strain evidence="9 10">ERI-2</strain>
    </source>
</reference>
<dbReference type="NCBIfam" id="TIGR01977">
    <property type="entry name" value="am_tr_V_EF2568"/>
    <property type="match status" value="1"/>
</dbReference>
<evidence type="ECO:0000256" key="7">
    <source>
        <dbReference type="RuleBase" id="RU004504"/>
    </source>
</evidence>
<keyword evidence="5" id="KW-0663">Pyridoxal phosphate</keyword>
<keyword evidence="4 9" id="KW-0808">Transferase</keyword>